<feature type="compositionally biased region" description="Low complexity" evidence="3">
    <location>
        <begin position="126"/>
        <end position="136"/>
    </location>
</feature>
<dbReference type="InterPro" id="IPR036513">
    <property type="entry name" value="STAS_dom_sf"/>
</dbReference>
<dbReference type="SUPFAM" id="SSF52091">
    <property type="entry name" value="SpoIIaa-like"/>
    <property type="match status" value="1"/>
</dbReference>
<gene>
    <name evidence="5" type="ORF">FHS34_001894</name>
</gene>
<organism evidence="5 6">
    <name type="scientific">Streptomyces echinatus</name>
    <dbReference type="NCBI Taxonomy" id="67293"/>
    <lineage>
        <taxon>Bacteria</taxon>
        <taxon>Bacillati</taxon>
        <taxon>Actinomycetota</taxon>
        <taxon>Actinomycetes</taxon>
        <taxon>Kitasatosporales</taxon>
        <taxon>Streptomycetaceae</taxon>
        <taxon>Streptomyces</taxon>
    </lineage>
</organism>
<feature type="domain" description="STAS" evidence="4">
    <location>
        <begin position="13"/>
        <end position="122"/>
    </location>
</feature>
<protein>
    <recommendedName>
        <fullName evidence="2">Anti-sigma factor antagonist</fullName>
    </recommendedName>
</protein>
<dbReference type="PANTHER" id="PTHR33495">
    <property type="entry name" value="ANTI-SIGMA FACTOR ANTAGONIST TM_1081-RELATED-RELATED"/>
    <property type="match status" value="1"/>
</dbReference>
<evidence type="ECO:0000313" key="5">
    <source>
        <dbReference type="EMBL" id="MBB5926438.1"/>
    </source>
</evidence>
<keyword evidence="6" id="KW-1185">Reference proteome</keyword>
<evidence type="ECO:0000256" key="3">
    <source>
        <dbReference type="SAM" id="MobiDB-lite"/>
    </source>
</evidence>
<dbReference type="InterPro" id="IPR003658">
    <property type="entry name" value="Anti-sigma_ant"/>
</dbReference>
<evidence type="ECO:0000313" key="6">
    <source>
        <dbReference type="Proteomes" id="UP000585836"/>
    </source>
</evidence>
<feature type="region of interest" description="Disordered" evidence="3">
    <location>
        <begin position="115"/>
        <end position="136"/>
    </location>
</feature>
<evidence type="ECO:0000256" key="2">
    <source>
        <dbReference type="RuleBase" id="RU003749"/>
    </source>
</evidence>
<dbReference type="PROSITE" id="PS50801">
    <property type="entry name" value="STAS"/>
    <property type="match status" value="1"/>
</dbReference>
<dbReference type="CDD" id="cd07043">
    <property type="entry name" value="STAS_anti-anti-sigma_factors"/>
    <property type="match status" value="1"/>
</dbReference>
<dbReference type="EMBL" id="JACHJK010000003">
    <property type="protein sequence ID" value="MBB5926438.1"/>
    <property type="molecule type" value="Genomic_DNA"/>
</dbReference>
<evidence type="ECO:0000259" key="4">
    <source>
        <dbReference type="PROSITE" id="PS50801"/>
    </source>
</evidence>
<dbReference type="Pfam" id="PF01740">
    <property type="entry name" value="STAS"/>
    <property type="match status" value="1"/>
</dbReference>
<dbReference type="AlphaFoldDB" id="A0A7W9PR72"/>
<dbReference type="Gene3D" id="3.30.750.24">
    <property type="entry name" value="STAS domain"/>
    <property type="match status" value="1"/>
</dbReference>
<evidence type="ECO:0000256" key="1">
    <source>
        <dbReference type="ARBA" id="ARBA00009013"/>
    </source>
</evidence>
<comment type="caution">
    <text evidence="5">The sequence shown here is derived from an EMBL/GenBank/DDBJ whole genome shotgun (WGS) entry which is preliminary data.</text>
</comment>
<proteinExistence type="inferred from homology"/>
<dbReference type="PANTHER" id="PTHR33495:SF2">
    <property type="entry name" value="ANTI-SIGMA FACTOR ANTAGONIST TM_1081-RELATED"/>
    <property type="match status" value="1"/>
</dbReference>
<dbReference type="Proteomes" id="UP000585836">
    <property type="component" value="Unassembled WGS sequence"/>
</dbReference>
<name>A0A7W9PR72_9ACTN</name>
<dbReference type="RefSeq" id="WP_225817310.1">
    <property type="nucleotide sequence ID" value="NZ_BAAAWF010000083.1"/>
</dbReference>
<dbReference type="GO" id="GO:0043856">
    <property type="term" value="F:anti-sigma factor antagonist activity"/>
    <property type="evidence" value="ECO:0007669"/>
    <property type="project" value="InterPro"/>
</dbReference>
<sequence>MNNPHSSDRPDRLIIEHHMNGGVRVVAVHGEIDHGITDVLRQAPLPGDDALPLRVVADLSGATFMDSSGLNVLIATHRQVSDTQGWLRIAGAQASVQRLLELVGVDAVIPCHPTVETGHSRLNGDSPAPAAPASAR</sequence>
<reference evidence="5 6" key="1">
    <citation type="submission" date="2020-08" db="EMBL/GenBank/DDBJ databases">
        <title>Genomic Encyclopedia of Type Strains, Phase III (KMG-III): the genomes of soil and plant-associated and newly described type strains.</title>
        <authorList>
            <person name="Whitman W."/>
        </authorList>
    </citation>
    <scope>NUCLEOTIDE SEQUENCE [LARGE SCALE GENOMIC DNA]</scope>
    <source>
        <strain evidence="5 6">CECT 3313</strain>
    </source>
</reference>
<accession>A0A7W9PR72</accession>
<comment type="similarity">
    <text evidence="1 2">Belongs to the anti-sigma-factor antagonist family.</text>
</comment>
<dbReference type="InterPro" id="IPR002645">
    <property type="entry name" value="STAS_dom"/>
</dbReference>
<dbReference type="NCBIfam" id="TIGR00377">
    <property type="entry name" value="ant_ant_sig"/>
    <property type="match status" value="1"/>
</dbReference>